<comment type="caution">
    <text evidence="2">The sequence shown here is derived from an EMBL/GenBank/DDBJ whole genome shotgun (WGS) entry which is preliminary data.</text>
</comment>
<gene>
    <name evidence="2" type="ORF">U0070_023186</name>
</gene>
<reference evidence="2 3" key="1">
    <citation type="journal article" date="2023" name="bioRxiv">
        <title>Conserved and derived expression patterns and positive selection on dental genes reveal complex evolutionary context of ever-growing rodent molars.</title>
        <authorList>
            <person name="Calamari Z.T."/>
            <person name="Song A."/>
            <person name="Cohen E."/>
            <person name="Akter M."/>
            <person name="Roy R.D."/>
            <person name="Hallikas O."/>
            <person name="Christensen M.M."/>
            <person name="Li P."/>
            <person name="Marangoni P."/>
            <person name="Jernvall J."/>
            <person name="Klein O.D."/>
        </authorList>
    </citation>
    <scope>NUCLEOTIDE SEQUENCE [LARGE SCALE GENOMIC DNA]</scope>
    <source>
        <strain evidence="2">V071</strain>
    </source>
</reference>
<keyword evidence="3" id="KW-1185">Reference proteome</keyword>
<dbReference type="AlphaFoldDB" id="A0AAW0IBZ1"/>
<dbReference type="EMBL" id="JBBHLL010000167">
    <property type="protein sequence ID" value="KAK7811705.1"/>
    <property type="molecule type" value="Genomic_DNA"/>
</dbReference>
<dbReference type="Gene3D" id="3.40.50.410">
    <property type="entry name" value="von Willebrand factor, type A domain"/>
    <property type="match status" value="1"/>
</dbReference>
<dbReference type="InterPro" id="IPR036465">
    <property type="entry name" value="vWFA_dom_sf"/>
</dbReference>
<organism evidence="2 3">
    <name type="scientific">Myodes glareolus</name>
    <name type="common">Bank vole</name>
    <name type="synonym">Clethrionomys glareolus</name>
    <dbReference type="NCBI Taxonomy" id="447135"/>
    <lineage>
        <taxon>Eukaryota</taxon>
        <taxon>Metazoa</taxon>
        <taxon>Chordata</taxon>
        <taxon>Craniata</taxon>
        <taxon>Vertebrata</taxon>
        <taxon>Euteleostomi</taxon>
        <taxon>Mammalia</taxon>
        <taxon>Eutheria</taxon>
        <taxon>Euarchontoglires</taxon>
        <taxon>Glires</taxon>
        <taxon>Rodentia</taxon>
        <taxon>Myomorpha</taxon>
        <taxon>Muroidea</taxon>
        <taxon>Cricetidae</taxon>
        <taxon>Arvicolinae</taxon>
        <taxon>Myodes</taxon>
    </lineage>
</organism>
<sequence>MMSPSISLQEVYVSRETTGKIAVASKLMWCSAAVDVLFLLDGSHSVGKGSFERSKHFAMAVCDALDISPGRWAASGPGWCNDAHVIPRYPQPVDRQHYDILW</sequence>
<name>A0AAW0IBZ1_MYOGA</name>
<dbReference type="Pfam" id="PF00092">
    <property type="entry name" value="VWA"/>
    <property type="match status" value="1"/>
</dbReference>
<protein>
    <recommendedName>
        <fullName evidence="1">VWFA domain-containing protein</fullName>
    </recommendedName>
</protein>
<feature type="domain" description="VWFA" evidence="1">
    <location>
        <begin position="35"/>
        <end position="69"/>
    </location>
</feature>
<dbReference type="InterPro" id="IPR002035">
    <property type="entry name" value="VWF_A"/>
</dbReference>
<dbReference type="Proteomes" id="UP001488838">
    <property type="component" value="Unassembled WGS sequence"/>
</dbReference>
<proteinExistence type="predicted"/>
<evidence type="ECO:0000259" key="1">
    <source>
        <dbReference type="PROSITE" id="PS50234"/>
    </source>
</evidence>
<evidence type="ECO:0000313" key="2">
    <source>
        <dbReference type="EMBL" id="KAK7811705.1"/>
    </source>
</evidence>
<evidence type="ECO:0000313" key="3">
    <source>
        <dbReference type="Proteomes" id="UP001488838"/>
    </source>
</evidence>
<accession>A0AAW0IBZ1</accession>
<dbReference type="SUPFAM" id="SSF53300">
    <property type="entry name" value="vWA-like"/>
    <property type="match status" value="1"/>
</dbReference>
<dbReference type="PROSITE" id="PS50234">
    <property type="entry name" value="VWFA"/>
    <property type="match status" value="1"/>
</dbReference>